<protein>
    <submittedName>
        <fullName evidence="3">Uncharacterized protein</fullName>
    </submittedName>
</protein>
<organism evidence="3 4">
    <name type="scientific">Bacteroides thetaiotaomicron</name>
    <dbReference type="NCBI Taxonomy" id="818"/>
    <lineage>
        <taxon>Bacteria</taxon>
        <taxon>Pseudomonadati</taxon>
        <taxon>Bacteroidota</taxon>
        <taxon>Bacteroidia</taxon>
        <taxon>Bacteroidales</taxon>
        <taxon>Bacteroidaceae</taxon>
        <taxon>Bacteroides</taxon>
    </lineage>
</organism>
<dbReference type="EMBL" id="JAGZEE010000036">
    <property type="protein sequence ID" value="MBS5412731.1"/>
    <property type="molecule type" value="Genomic_DNA"/>
</dbReference>
<feature type="compositionally biased region" description="Polar residues" evidence="1">
    <location>
        <begin position="165"/>
        <end position="178"/>
    </location>
</feature>
<feature type="region of interest" description="Disordered" evidence="1">
    <location>
        <begin position="142"/>
        <end position="178"/>
    </location>
</feature>
<feature type="compositionally biased region" description="Basic and acidic residues" evidence="1">
    <location>
        <begin position="144"/>
        <end position="164"/>
    </location>
</feature>
<evidence type="ECO:0000313" key="3">
    <source>
        <dbReference type="EMBL" id="RHL61671.1"/>
    </source>
</evidence>
<dbReference type="RefSeq" id="WP_117576919.1">
    <property type="nucleotide sequence ID" value="NZ_CP103077.1"/>
</dbReference>
<sequence>MKQKLTRALIDEIRKEMPVLNEDEEKRVQGGWDPVKGYETLRIAGGFLQETGNGTWYYGEDGKQIFFEGIGISTAEPIASGTAFQVGGVISISQDWLNDTRHPFTIKDFAHEYGHYLQELEMGSGSYWKDVAIPSGYNLLTDPGSHDDMPYEQDATKRGNDYMDSHTTYPSTGYGTPS</sequence>
<comment type="caution">
    <text evidence="3">The sequence shown here is derived from an EMBL/GenBank/DDBJ whole genome shotgun (WGS) entry which is preliminary data.</text>
</comment>
<name>A0A415M3L1_BACT4</name>
<proteinExistence type="predicted"/>
<reference evidence="2" key="2">
    <citation type="submission" date="2021-02" db="EMBL/GenBank/DDBJ databases">
        <title>Infant gut strain persistence is associated with maternal origin, phylogeny, and functional potential including surface adhesion and iron acquisition.</title>
        <authorList>
            <person name="Lou Y.C."/>
        </authorList>
    </citation>
    <scope>NUCLEOTIDE SEQUENCE</scope>
    <source>
        <strain evidence="2">L3_082_243G1_dasL3_082_243G1_maxbin2.maxbin.015s ta_sub</strain>
    </source>
</reference>
<dbReference type="AlphaFoldDB" id="A0A415M3L1"/>
<gene>
    <name evidence="3" type="ORF">DW011_06730</name>
    <name evidence="2" type="ORF">KHY35_18825</name>
</gene>
<accession>A0A415M3L1</accession>
<dbReference type="Proteomes" id="UP000782901">
    <property type="component" value="Unassembled WGS sequence"/>
</dbReference>
<evidence type="ECO:0000256" key="1">
    <source>
        <dbReference type="SAM" id="MobiDB-lite"/>
    </source>
</evidence>
<dbReference type="Proteomes" id="UP000283616">
    <property type="component" value="Unassembled WGS sequence"/>
</dbReference>
<evidence type="ECO:0000313" key="4">
    <source>
        <dbReference type="Proteomes" id="UP000283616"/>
    </source>
</evidence>
<reference evidence="3 4" key="1">
    <citation type="submission" date="2018-08" db="EMBL/GenBank/DDBJ databases">
        <title>A genome reference for cultivated species of the human gut microbiota.</title>
        <authorList>
            <person name="Zou Y."/>
            <person name="Xue W."/>
            <person name="Luo G."/>
        </authorList>
    </citation>
    <scope>NUCLEOTIDE SEQUENCE [LARGE SCALE GENOMIC DNA]</scope>
    <source>
        <strain evidence="3 4">AF37-12</strain>
    </source>
</reference>
<evidence type="ECO:0000313" key="2">
    <source>
        <dbReference type="EMBL" id="MBS5412731.1"/>
    </source>
</evidence>
<dbReference type="EMBL" id="QROV01000006">
    <property type="protein sequence ID" value="RHL61671.1"/>
    <property type="molecule type" value="Genomic_DNA"/>
</dbReference>